<keyword evidence="3" id="KW-1185">Reference proteome</keyword>
<dbReference type="InterPro" id="IPR017592">
    <property type="entry name" value="Pilus_assmbl_Flp-typ_CpaB"/>
</dbReference>
<dbReference type="RefSeq" id="WP_097184577.1">
    <property type="nucleotide sequence ID" value="NZ_OCNK01000003.1"/>
</dbReference>
<evidence type="ECO:0000313" key="2">
    <source>
        <dbReference type="EMBL" id="SOE00986.1"/>
    </source>
</evidence>
<sequence length="205" mass="20241">MRLRRPRSLLHTARRVLAVLLAALALVLALRPAPRPAAADVPATTPVAVAATDLLPGAPLTSQDVRLVRFPDDLAPTGTTADAADLAGRVLAGPVRAGEPLTDVRLVGAGLTARLPEGQVAAPVRLADLAVAALVRAGDRVDVLATAPDAAAAEVVAASALVLAAPAAGPEGAGGLLLLAVDPATAARLAAMAAAATLTLSLPPP</sequence>
<dbReference type="CDD" id="cd11614">
    <property type="entry name" value="SAF_CpaB_FlgA_like"/>
    <property type="match status" value="1"/>
</dbReference>
<feature type="domain" description="SAF" evidence="1">
    <location>
        <begin position="45"/>
        <end position="107"/>
    </location>
</feature>
<protein>
    <submittedName>
        <fullName evidence="2">Flp pilus assembly protein CpaB</fullName>
    </submittedName>
</protein>
<dbReference type="NCBIfam" id="TIGR03177">
    <property type="entry name" value="pilus_cpaB"/>
    <property type="match status" value="1"/>
</dbReference>
<dbReference type="OrthoDB" id="4808509at2"/>
<dbReference type="SMART" id="SM00858">
    <property type="entry name" value="SAF"/>
    <property type="match status" value="1"/>
</dbReference>
<dbReference type="Proteomes" id="UP000219482">
    <property type="component" value="Unassembled WGS sequence"/>
</dbReference>
<proteinExistence type="predicted"/>
<name>A0A286H0K8_9ACTN</name>
<dbReference type="Pfam" id="PF08666">
    <property type="entry name" value="SAF"/>
    <property type="match status" value="1"/>
</dbReference>
<dbReference type="InterPro" id="IPR013974">
    <property type="entry name" value="SAF"/>
</dbReference>
<gene>
    <name evidence="2" type="ORF">SAMN06272739_2898</name>
</gene>
<organism evidence="2 3">
    <name type="scientific">Blastococcus haudaquaticus</name>
    <dbReference type="NCBI Taxonomy" id="1938745"/>
    <lineage>
        <taxon>Bacteria</taxon>
        <taxon>Bacillati</taxon>
        <taxon>Actinomycetota</taxon>
        <taxon>Actinomycetes</taxon>
        <taxon>Geodermatophilales</taxon>
        <taxon>Geodermatophilaceae</taxon>
        <taxon>Blastococcus</taxon>
    </lineage>
</organism>
<dbReference type="EMBL" id="OCNK01000003">
    <property type="protein sequence ID" value="SOE00986.1"/>
    <property type="molecule type" value="Genomic_DNA"/>
</dbReference>
<accession>A0A286H0K8</accession>
<evidence type="ECO:0000313" key="3">
    <source>
        <dbReference type="Proteomes" id="UP000219482"/>
    </source>
</evidence>
<dbReference type="AlphaFoldDB" id="A0A286H0K8"/>
<reference evidence="3" key="1">
    <citation type="submission" date="2017-09" db="EMBL/GenBank/DDBJ databases">
        <authorList>
            <person name="Varghese N."/>
            <person name="Submissions S."/>
        </authorList>
    </citation>
    <scope>NUCLEOTIDE SEQUENCE [LARGE SCALE GENOMIC DNA]</scope>
    <source>
        <strain evidence="3">DSM 44270</strain>
    </source>
</reference>
<evidence type="ECO:0000259" key="1">
    <source>
        <dbReference type="SMART" id="SM00858"/>
    </source>
</evidence>